<dbReference type="InterPro" id="IPR024072">
    <property type="entry name" value="DHFR-like_dom_sf"/>
</dbReference>
<evidence type="ECO:0000256" key="9">
    <source>
        <dbReference type="RuleBase" id="RU004474"/>
    </source>
</evidence>
<dbReference type="GO" id="GO:0006730">
    <property type="term" value="P:one-carbon metabolic process"/>
    <property type="evidence" value="ECO:0007669"/>
    <property type="project" value="UniProtKB-KW"/>
</dbReference>
<keyword evidence="12" id="KW-1185">Reference proteome</keyword>
<evidence type="ECO:0000313" key="11">
    <source>
        <dbReference type="EMBL" id="PWJ60185.1"/>
    </source>
</evidence>
<dbReference type="RefSeq" id="WP_109672297.1">
    <property type="nucleotide sequence ID" value="NZ_QGDT01000001.1"/>
</dbReference>
<dbReference type="PRINTS" id="PR00070">
    <property type="entry name" value="DHFR"/>
</dbReference>
<dbReference type="PANTHER" id="PTHR48069:SF3">
    <property type="entry name" value="DIHYDROFOLATE REDUCTASE"/>
    <property type="match status" value="1"/>
</dbReference>
<feature type="domain" description="DHFR" evidence="10">
    <location>
        <begin position="4"/>
        <end position="161"/>
    </location>
</feature>
<dbReference type="PIRSF" id="PIRSF000194">
    <property type="entry name" value="DHFR"/>
    <property type="match status" value="1"/>
</dbReference>
<evidence type="ECO:0000259" key="10">
    <source>
        <dbReference type="PROSITE" id="PS51330"/>
    </source>
</evidence>
<evidence type="ECO:0000256" key="6">
    <source>
        <dbReference type="ARBA" id="ARBA00023002"/>
    </source>
</evidence>
<dbReference type="GO" id="GO:0050661">
    <property type="term" value="F:NADP binding"/>
    <property type="evidence" value="ECO:0007669"/>
    <property type="project" value="InterPro"/>
</dbReference>
<dbReference type="Proteomes" id="UP000245880">
    <property type="component" value="Unassembled WGS sequence"/>
</dbReference>
<keyword evidence="5 8" id="KW-0521">NADP</keyword>
<sequence>MTPKISIIAAMSENHVIGRNNQLPWHLPDEWENFRKITDGKAFVMGRKSYEAPDALHSTYKNVVLSRQQTEFSGAIRTDNLERALGILHDEEEVFILGGASVFKEAILLADILYLTVVHAQLDGDAFFPEVGRDLWRLGTSVYHGADQSHEYAFSMNIFTRKQ</sequence>
<dbReference type="Pfam" id="PF00186">
    <property type="entry name" value="DHFR_1"/>
    <property type="match status" value="1"/>
</dbReference>
<protein>
    <recommendedName>
        <fullName evidence="3 8">Dihydrofolate reductase</fullName>
        <ecNumber evidence="3 8">1.5.1.3</ecNumber>
    </recommendedName>
</protein>
<gene>
    <name evidence="11" type="ORF">CLV98_101366</name>
</gene>
<evidence type="ECO:0000256" key="1">
    <source>
        <dbReference type="ARBA" id="ARBA00004903"/>
    </source>
</evidence>
<keyword evidence="4 8" id="KW-0554">One-carbon metabolism</keyword>
<dbReference type="GO" id="GO:0046655">
    <property type="term" value="P:folic acid metabolic process"/>
    <property type="evidence" value="ECO:0007669"/>
    <property type="project" value="TreeGrafter"/>
</dbReference>
<evidence type="ECO:0000256" key="8">
    <source>
        <dbReference type="PIRNR" id="PIRNR000194"/>
    </source>
</evidence>
<dbReference type="EMBL" id="QGDT01000001">
    <property type="protein sequence ID" value="PWJ60185.1"/>
    <property type="molecule type" value="Genomic_DNA"/>
</dbReference>
<dbReference type="GO" id="GO:0046452">
    <property type="term" value="P:dihydrofolate metabolic process"/>
    <property type="evidence" value="ECO:0007669"/>
    <property type="project" value="TreeGrafter"/>
</dbReference>
<dbReference type="EC" id="1.5.1.3" evidence="3 8"/>
<dbReference type="InterPro" id="IPR012259">
    <property type="entry name" value="DHFR"/>
</dbReference>
<dbReference type="InterPro" id="IPR017925">
    <property type="entry name" value="DHFR_CS"/>
</dbReference>
<comment type="similarity">
    <text evidence="2 8 9">Belongs to the dihydrofolate reductase family.</text>
</comment>
<dbReference type="UniPathway" id="UPA00077">
    <property type="reaction ID" value="UER00158"/>
</dbReference>
<dbReference type="Gene3D" id="3.40.430.10">
    <property type="entry name" value="Dihydrofolate Reductase, subunit A"/>
    <property type="match status" value="1"/>
</dbReference>
<dbReference type="InterPro" id="IPR001796">
    <property type="entry name" value="DHFR_dom"/>
</dbReference>
<dbReference type="SUPFAM" id="SSF53597">
    <property type="entry name" value="Dihydrofolate reductase-like"/>
    <property type="match status" value="1"/>
</dbReference>
<dbReference type="OrthoDB" id="9804315at2"/>
<comment type="pathway">
    <text evidence="1 8">Cofactor biosynthesis; tetrahydrofolate biosynthesis; 5,6,7,8-tetrahydrofolate from 7,8-dihydrofolate: step 1/1.</text>
</comment>
<evidence type="ECO:0000256" key="4">
    <source>
        <dbReference type="ARBA" id="ARBA00022563"/>
    </source>
</evidence>
<dbReference type="PROSITE" id="PS00075">
    <property type="entry name" value="DHFR_1"/>
    <property type="match status" value="1"/>
</dbReference>
<evidence type="ECO:0000313" key="12">
    <source>
        <dbReference type="Proteomes" id="UP000245880"/>
    </source>
</evidence>
<evidence type="ECO:0000256" key="3">
    <source>
        <dbReference type="ARBA" id="ARBA00012856"/>
    </source>
</evidence>
<comment type="catalytic activity">
    <reaction evidence="8">
        <text>(6S)-5,6,7,8-tetrahydrofolate + NADP(+) = 7,8-dihydrofolate + NADPH + H(+)</text>
        <dbReference type="Rhea" id="RHEA:15009"/>
        <dbReference type="ChEBI" id="CHEBI:15378"/>
        <dbReference type="ChEBI" id="CHEBI:57451"/>
        <dbReference type="ChEBI" id="CHEBI:57453"/>
        <dbReference type="ChEBI" id="CHEBI:57783"/>
        <dbReference type="ChEBI" id="CHEBI:58349"/>
        <dbReference type="EC" id="1.5.1.3"/>
    </reaction>
</comment>
<evidence type="ECO:0000256" key="5">
    <source>
        <dbReference type="ARBA" id="ARBA00022857"/>
    </source>
</evidence>
<reference evidence="11 12" key="1">
    <citation type="submission" date="2018-03" db="EMBL/GenBank/DDBJ databases">
        <title>Genomic Encyclopedia of Archaeal and Bacterial Type Strains, Phase II (KMG-II): from individual species to whole genera.</title>
        <authorList>
            <person name="Goeker M."/>
        </authorList>
    </citation>
    <scope>NUCLEOTIDE SEQUENCE [LARGE SCALE GENOMIC DNA]</scope>
    <source>
        <strain evidence="11 12">DSM 100346</strain>
    </source>
</reference>
<dbReference type="PANTHER" id="PTHR48069">
    <property type="entry name" value="DIHYDROFOLATE REDUCTASE"/>
    <property type="match status" value="1"/>
</dbReference>
<dbReference type="GO" id="GO:0004146">
    <property type="term" value="F:dihydrofolate reductase activity"/>
    <property type="evidence" value="ECO:0007669"/>
    <property type="project" value="UniProtKB-EC"/>
</dbReference>
<evidence type="ECO:0000256" key="2">
    <source>
        <dbReference type="ARBA" id="ARBA00009539"/>
    </source>
</evidence>
<dbReference type="CDD" id="cd00209">
    <property type="entry name" value="DHFR"/>
    <property type="match status" value="1"/>
</dbReference>
<dbReference type="AlphaFoldDB" id="A0A316AR33"/>
<evidence type="ECO:0000256" key="7">
    <source>
        <dbReference type="ARBA" id="ARBA00025067"/>
    </source>
</evidence>
<proteinExistence type="inferred from homology"/>
<name>A0A316AR33_9BACT</name>
<dbReference type="PROSITE" id="PS51330">
    <property type="entry name" value="DHFR_2"/>
    <property type="match status" value="1"/>
</dbReference>
<keyword evidence="6 8" id="KW-0560">Oxidoreductase</keyword>
<comment type="function">
    <text evidence="7 8">Key enzyme in folate metabolism. Catalyzes an essential reaction for de novo glycine and purine synthesis, and for DNA precursor synthesis.</text>
</comment>
<comment type="caution">
    <text evidence="11">The sequence shown here is derived from an EMBL/GenBank/DDBJ whole genome shotgun (WGS) entry which is preliminary data.</text>
</comment>
<dbReference type="GO" id="GO:0046654">
    <property type="term" value="P:tetrahydrofolate biosynthetic process"/>
    <property type="evidence" value="ECO:0007669"/>
    <property type="project" value="UniProtKB-UniPathway"/>
</dbReference>
<dbReference type="GO" id="GO:0005829">
    <property type="term" value="C:cytosol"/>
    <property type="evidence" value="ECO:0007669"/>
    <property type="project" value="TreeGrafter"/>
</dbReference>
<organism evidence="11 12">
    <name type="scientific">Dyadobacter jejuensis</name>
    <dbReference type="NCBI Taxonomy" id="1082580"/>
    <lineage>
        <taxon>Bacteria</taxon>
        <taxon>Pseudomonadati</taxon>
        <taxon>Bacteroidota</taxon>
        <taxon>Cytophagia</taxon>
        <taxon>Cytophagales</taxon>
        <taxon>Spirosomataceae</taxon>
        <taxon>Dyadobacter</taxon>
    </lineage>
</organism>
<accession>A0A316AR33</accession>